<feature type="transmembrane region" description="Helical" evidence="1">
    <location>
        <begin position="92"/>
        <end position="125"/>
    </location>
</feature>
<feature type="transmembrane region" description="Helical" evidence="1">
    <location>
        <begin position="177"/>
        <end position="195"/>
    </location>
</feature>
<organism evidence="2 3">
    <name type="scientific">Candidatus Giovannonibacteria bacterium RIFCSPLOWO2_01_FULL_44_16</name>
    <dbReference type="NCBI Taxonomy" id="1798348"/>
    <lineage>
        <taxon>Bacteria</taxon>
        <taxon>Candidatus Giovannoniibacteriota</taxon>
    </lineage>
</organism>
<keyword evidence="1" id="KW-0472">Membrane</keyword>
<evidence type="ECO:0000313" key="2">
    <source>
        <dbReference type="EMBL" id="OGF82883.1"/>
    </source>
</evidence>
<evidence type="ECO:0000313" key="3">
    <source>
        <dbReference type="Proteomes" id="UP000178046"/>
    </source>
</evidence>
<evidence type="ECO:0000256" key="1">
    <source>
        <dbReference type="SAM" id="Phobius"/>
    </source>
</evidence>
<keyword evidence="1" id="KW-1133">Transmembrane helix</keyword>
<gene>
    <name evidence="2" type="ORF">A2924_01620</name>
</gene>
<feature type="transmembrane region" description="Helical" evidence="1">
    <location>
        <begin position="215"/>
        <end position="237"/>
    </location>
</feature>
<keyword evidence="1" id="KW-0812">Transmembrane</keyword>
<dbReference type="AlphaFoldDB" id="A0A1F5X4T7"/>
<accession>A0A1F5X4T7</accession>
<feature type="transmembrane region" description="Helical" evidence="1">
    <location>
        <begin position="137"/>
        <end position="165"/>
    </location>
</feature>
<protein>
    <submittedName>
        <fullName evidence="2">Uncharacterized protein</fullName>
    </submittedName>
</protein>
<dbReference type="Proteomes" id="UP000178046">
    <property type="component" value="Unassembled WGS sequence"/>
</dbReference>
<dbReference type="EMBL" id="MFIA01000012">
    <property type="protein sequence ID" value="OGF82883.1"/>
    <property type="molecule type" value="Genomic_DNA"/>
</dbReference>
<feature type="transmembrane region" description="Helical" evidence="1">
    <location>
        <begin position="37"/>
        <end position="60"/>
    </location>
</feature>
<comment type="caution">
    <text evidence="2">The sequence shown here is derived from an EMBL/GenBank/DDBJ whole genome shotgun (WGS) entry which is preliminary data.</text>
</comment>
<reference evidence="2 3" key="1">
    <citation type="journal article" date="2016" name="Nat. Commun.">
        <title>Thousands of microbial genomes shed light on interconnected biogeochemical processes in an aquifer system.</title>
        <authorList>
            <person name="Anantharaman K."/>
            <person name="Brown C.T."/>
            <person name="Hug L.A."/>
            <person name="Sharon I."/>
            <person name="Castelle C.J."/>
            <person name="Probst A.J."/>
            <person name="Thomas B.C."/>
            <person name="Singh A."/>
            <person name="Wilkins M.J."/>
            <person name="Karaoz U."/>
            <person name="Brodie E.L."/>
            <person name="Williams K.H."/>
            <person name="Hubbard S.S."/>
            <person name="Banfield J.F."/>
        </authorList>
    </citation>
    <scope>NUCLEOTIDE SEQUENCE [LARGE SCALE GENOMIC DNA]</scope>
</reference>
<proteinExistence type="predicted"/>
<sequence>MGKTRTILFAVLLASLGVLFASVEYGDDLFEKLTLAVIFFFEGVFILSLSMLIGATFFSLDQNGQIAKNTLAWKYFAQFHDKMPEQLKICPMFWLIFIGITLVSVLTLTVASVTYVIGFIIYSYFAGTLHFNPNISWSVVFTALLNILIFLVVLFAVFAALFRACIRLTEEKKWKKLTLVLTMIVLTGLYAIFLLTPDSIQWRSFNFVDLLYQSILLGMVLSAGVAIFITVFVFLILGCMLAGSAVKNTLLGQLVLSLYQNMCPIIPVETENQTEKAAT</sequence>
<name>A0A1F5X4T7_9BACT</name>